<dbReference type="Proteomes" id="UP000002407">
    <property type="component" value="Chromosome"/>
</dbReference>
<organism evidence="1 2">
    <name type="scientific">Campylobacter hominis (strain ATCC BAA-381 / DSM 21671 / CCUG 45161 / LMG 19568 / NCTC 13146 / CH001A)</name>
    <dbReference type="NCBI Taxonomy" id="360107"/>
    <lineage>
        <taxon>Bacteria</taxon>
        <taxon>Pseudomonadati</taxon>
        <taxon>Campylobacterota</taxon>
        <taxon>Epsilonproteobacteria</taxon>
        <taxon>Campylobacterales</taxon>
        <taxon>Campylobacteraceae</taxon>
        <taxon>Campylobacter</taxon>
    </lineage>
</organism>
<dbReference type="KEGG" id="cha:CHAB381_1012"/>
<protein>
    <submittedName>
        <fullName evidence="1">Uncharacterized protein</fullName>
    </submittedName>
</protein>
<dbReference type="AlphaFoldDB" id="A7I231"/>
<dbReference type="EMBL" id="CP000776">
    <property type="protein sequence ID" value="ABS50970.1"/>
    <property type="molecule type" value="Genomic_DNA"/>
</dbReference>
<evidence type="ECO:0000313" key="2">
    <source>
        <dbReference type="Proteomes" id="UP000002407"/>
    </source>
</evidence>
<reference evidence="2" key="1">
    <citation type="submission" date="2007-07" db="EMBL/GenBank/DDBJ databases">
        <title>Complete genome sequence of Campylobacter hominis ATCC BAA-381, a commensal isolated from the human gastrointestinal tract.</title>
        <authorList>
            <person name="Fouts D.E."/>
            <person name="Mongodin E.F."/>
            <person name="Puiu D."/>
            <person name="Sebastian Y."/>
            <person name="Miller W.G."/>
            <person name="Mandrell R.E."/>
            <person name="Nelson K.E."/>
        </authorList>
    </citation>
    <scope>NUCLEOTIDE SEQUENCE [LARGE SCALE GENOMIC DNA]</scope>
    <source>
        <strain evidence="2">ATCC BAA-381 / LMG 19568 / NCTC 13146 / CH001A</strain>
    </source>
</reference>
<gene>
    <name evidence="1" type="ordered locus">CHAB381_1012</name>
</gene>
<proteinExistence type="predicted"/>
<dbReference type="HOGENOM" id="CLU_3181349_0_0_7"/>
<keyword evidence="2" id="KW-1185">Reference proteome</keyword>
<evidence type="ECO:0000313" key="1">
    <source>
        <dbReference type="EMBL" id="ABS50970.1"/>
    </source>
</evidence>
<name>A7I231_CAMHC</name>
<accession>A7I231</accession>
<sequence>MNKIIQNLTFFELAEFYENYIKFLIFKLFLYKMNIKFNSKTKIIKK</sequence>